<dbReference type="RefSeq" id="XP_006813789.1">
    <property type="nucleotide sequence ID" value="XM_006813726.1"/>
</dbReference>
<dbReference type="InterPro" id="IPR050122">
    <property type="entry name" value="RTK"/>
</dbReference>
<feature type="domain" description="EGF-like" evidence="10">
    <location>
        <begin position="519"/>
        <end position="559"/>
    </location>
</feature>
<evidence type="ECO:0000259" key="9">
    <source>
        <dbReference type="PROSITE" id="PS50011"/>
    </source>
</evidence>
<evidence type="ECO:0000259" key="10">
    <source>
        <dbReference type="PROSITE" id="PS50026"/>
    </source>
</evidence>
<evidence type="ECO:0000256" key="6">
    <source>
        <dbReference type="PROSITE-ProRule" id="PRU00076"/>
    </source>
</evidence>
<dbReference type="CDD" id="cd00054">
    <property type="entry name" value="EGF_CA"/>
    <property type="match status" value="2"/>
</dbReference>
<dbReference type="Pfam" id="PF00055">
    <property type="entry name" value="Laminin_N"/>
    <property type="match status" value="1"/>
</dbReference>
<feature type="domain" description="Protein kinase" evidence="9">
    <location>
        <begin position="720"/>
        <end position="995"/>
    </location>
</feature>
<dbReference type="SMART" id="SM00136">
    <property type="entry name" value="LamNT"/>
    <property type="match status" value="1"/>
</dbReference>
<dbReference type="PROSITE" id="PS01186">
    <property type="entry name" value="EGF_2"/>
    <property type="match status" value="1"/>
</dbReference>
<dbReference type="InterPro" id="IPR008211">
    <property type="entry name" value="Laminin_N"/>
</dbReference>
<feature type="transmembrane region" description="Helical" evidence="8">
    <location>
        <begin position="609"/>
        <end position="634"/>
    </location>
</feature>
<dbReference type="InterPro" id="IPR001245">
    <property type="entry name" value="Ser-Thr/Tyr_kinase_cat_dom"/>
</dbReference>
<dbReference type="PRINTS" id="PR00109">
    <property type="entry name" value="TYRKINASE"/>
</dbReference>
<dbReference type="PROSITE" id="PS00022">
    <property type="entry name" value="EGF_1"/>
    <property type="match status" value="1"/>
</dbReference>
<comment type="caution">
    <text evidence="6">Lacks conserved residue(s) required for the propagation of feature annotation.</text>
</comment>
<evidence type="ECO:0000256" key="8">
    <source>
        <dbReference type="SAM" id="Phobius"/>
    </source>
</evidence>
<protein>
    <submittedName>
        <fullName evidence="13">Uncharacterized protein LOC102801071</fullName>
    </submittedName>
</protein>
<dbReference type="SUPFAM" id="SSF57196">
    <property type="entry name" value="EGF/Laminin"/>
    <property type="match status" value="4"/>
</dbReference>
<feature type="compositionally biased region" description="Basic and acidic residues" evidence="7">
    <location>
        <begin position="662"/>
        <end position="672"/>
    </location>
</feature>
<dbReference type="Gene3D" id="3.30.200.20">
    <property type="entry name" value="Phosphorylase Kinase, domain 1"/>
    <property type="match status" value="1"/>
</dbReference>
<sequence length="1030" mass="115504">MAVISICRLGSSITTCLTVVCLILSTTGRRVYALEDCEDEVDGRLVYNACIAELESLNTLPAKSVVVDPSDGTCGTGSTPSHYCPLVGSTTSCPLICMQQIPEWSFPPANVFDQQKDQATSWQSVSWTDYPVPLEINVTISLGTQYELQDDVKITFQSGLPRKMILEKSMDYGNTWETYQYFSNDCLSDFEMPHTTNFTDATQVTCTQDYSTLNTEFGEDAIFAVTDRLLMLAGPTGADFQNIFVNLEQNEEFTNFLTLTDLRIRLLEPAHIDGNFSDEDLKKYYYSISNVNMPLRCKCNMHGQYCQVNETGHVSCVCKHNTEGRQCEKCKAQYDIRPWQTGSYLPYPDGTANECRDCMCNGHSNECHIVSDELSCANCQHNTIGAHCEECLPGYYRDLSKNLSDPEVCSALISSLTPASPSLHIASSILTSAAVVPSLISPSPTPDLKISMTNSLIQPTPSLQSAGFASRTNFPTPSLTSPTVAATDVPVTTDVPAIIPTASTNGVVRTSHLSGNGGSPEPCDGEPCENGGICKRNDVVGEPRIKCECSEGYTGYYCEDEINECASNPCVDGMKCLDLVNNYTCVPLPTAGDASITSDTEEDESMSEMMVIVIAVCCVAVIFCIAWTVFFAWYTMLDRAGNRTLTLPKFKNPLKNSPMQKYYKDKKSDKQNGDQSQTTEVSSHDHMGKKALRVPLIPDRLSSVKMHALQAKWHIGEEDLDIGRLLDNGEFCYVKEGQYKRKDDSEVKVAVKQLKDHTNEYAKRELLNEFEILAHMGLDPNIILLHGICNKVQEFSTKYCLVTEYVSNGSLLKYIRRCRSRKRDEAPKQSIPPQELVNIMVDVAHGMKYLHNHKILHRKLMASNILITFNNRAKICDFGLATDMYEHGEYVATNEPVRRSIRRWLAYESLLEGVFSAKSDVWSYGIVLWEVSTLGSIPYPGVSIRRLPEKLKEHYRMEKPKHVLQEFYDTMLRCWHRRPESRPSFDLLCKEMKNIQKNGKAQIVLKDYTFVHYYSLKETPDSDVENDSFV</sequence>
<accession>A0ABM0M198</accession>
<feature type="disulfide bond" evidence="6">
    <location>
        <begin position="549"/>
        <end position="558"/>
    </location>
</feature>
<keyword evidence="12" id="KW-1185">Reference proteome</keyword>
<dbReference type="Gene3D" id="2.60.120.260">
    <property type="entry name" value="Galactose-binding domain-like"/>
    <property type="match status" value="1"/>
</dbReference>
<evidence type="ECO:0000313" key="13">
    <source>
        <dbReference type="RefSeq" id="XP_006813789.1"/>
    </source>
</evidence>
<evidence type="ECO:0000256" key="5">
    <source>
        <dbReference type="ARBA" id="ARBA00023292"/>
    </source>
</evidence>
<dbReference type="Pfam" id="PF07714">
    <property type="entry name" value="PK_Tyr_Ser-Thr"/>
    <property type="match status" value="1"/>
</dbReference>
<dbReference type="Gene3D" id="1.10.510.10">
    <property type="entry name" value="Transferase(Phosphotransferase) domain 1"/>
    <property type="match status" value="1"/>
</dbReference>
<keyword evidence="6" id="KW-0245">EGF-like domain</keyword>
<dbReference type="InterPro" id="IPR000742">
    <property type="entry name" value="EGF"/>
</dbReference>
<keyword evidence="8" id="KW-0472">Membrane</keyword>
<keyword evidence="4" id="KW-0325">Glycoprotein</keyword>
<dbReference type="Gene3D" id="2.10.25.10">
    <property type="entry name" value="Laminin"/>
    <property type="match status" value="4"/>
</dbReference>
<keyword evidence="8" id="KW-0812">Transmembrane</keyword>
<keyword evidence="5" id="KW-0424">Laminin EGF-like domain</keyword>
<dbReference type="CDD" id="cd00055">
    <property type="entry name" value="EGF_Lam"/>
    <property type="match status" value="2"/>
</dbReference>
<keyword evidence="3 6" id="KW-1015">Disulfide bond</keyword>
<evidence type="ECO:0000256" key="3">
    <source>
        <dbReference type="ARBA" id="ARBA00023157"/>
    </source>
</evidence>
<dbReference type="Pfam" id="PF00053">
    <property type="entry name" value="EGF_laminin"/>
    <property type="match status" value="1"/>
</dbReference>
<organism evidence="12 13">
    <name type="scientific">Saccoglossus kowalevskii</name>
    <name type="common">Acorn worm</name>
    <dbReference type="NCBI Taxonomy" id="10224"/>
    <lineage>
        <taxon>Eukaryota</taxon>
        <taxon>Metazoa</taxon>
        <taxon>Hemichordata</taxon>
        <taxon>Enteropneusta</taxon>
        <taxon>Harrimaniidae</taxon>
        <taxon>Saccoglossus</taxon>
    </lineage>
</organism>
<dbReference type="SMART" id="SM00181">
    <property type="entry name" value="EGF"/>
    <property type="match status" value="2"/>
</dbReference>
<evidence type="ECO:0000256" key="4">
    <source>
        <dbReference type="ARBA" id="ARBA00023180"/>
    </source>
</evidence>
<dbReference type="PROSITE" id="PS51117">
    <property type="entry name" value="LAMININ_NTER"/>
    <property type="match status" value="1"/>
</dbReference>
<feature type="region of interest" description="Disordered" evidence="7">
    <location>
        <begin position="656"/>
        <end position="687"/>
    </location>
</feature>
<dbReference type="SUPFAM" id="SSF56112">
    <property type="entry name" value="Protein kinase-like (PK-like)"/>
    <property type="match status" value="1"/>
</dbReference>
<dbReference type="InterPro" id="IPR000719">
    <property type="entry name" value="Prot_kinase_dom"/>
</dbReference>
<evidence type="ECO:0000259" key="11">
    <source>
        <dbReference type="PROSITE" id="PS51117"/>
    </source>
</evidence>
<dbReference type="CDD" id="cd00192">
    <property type="entry name" value="PTKc"/>
    <property type="match status" value="1"/>
</dbReference>
<dbReference type="Pfam" id="PF24973">
    <property type="entry name" value="EGF_LMN_ATRN"/>
    <property type="match status" value="1"/>
</dbReference>
<dbReference type="InterPro" id="IPR018097">
    <property type="entry name" value="EGF_Ca-bd_CS"/>
</dbReference>
<dbReference type="PANTHER" id="PTHR24416:SF600">
    <property type="entry name" value="PDGF- AND VEGF-RECEPTOR RELATED, ISOFORM J"/>
    <property type="match status" value="1"/>
</dbReference>
<dbReference type="GeneID" id="102801071"/>
<evidence type="ECO:0000256" key="1">
    <source>
        <dbReference type="ARBA" id="ARBA00022729"/>
    </source>
</evidence>
<dbReference type="InterPro" id="IPR056863">
    <property type="entry name" value="LMN_ATRN_NET-like_EGF"/>
</dbReference>
<reference evidence="13" key="1">
    <citation type="submission" date="2025-08" db="UniProtKB">
        <authorList>
            <consortium name="RefSeq"/>
        </authorList>
    </citation>
    <scope>IDENTIFICATION</scope>
    <source>
        <tissue evidence="13">Testes</tissue>
    </source>
</reference>
<dbReference type="PROSITE" id="PS01187">
    <property type="entry name" value="EGF_CA"/>
    <property type="match status" value="1"/>
</dbReference>
<keyword evidence="2" id="KW-0677">Repeat</keyword>
<dbReference type="InterPro" id="IPR002049">
    <property type="entry name" value="LE_dom"/>
</dbReference>
<dbReference type="InterPro" id="IPR011009">
    <property type="entry name" value="Kinase-like_dom_sf"/>
</dbReference>
<proteinExistence type="predicted"/>
<gene>
    <name evidence="13" type="primary">LOC102801071</name>
</gene>
<keyword evidence="1" id="KW-0732">Signal</keyword>
<dbReference type="Proteomes" id="UP000694865">
    <property type="component" value="Unplaced"/>
</dbReference>
<evidence type="ECO:0000256" key="7">
    <source>
        <dbReference type="SAM" id="MobiDB-lite"/>
    </source>
</evidence>
<name>A0ABM0M198_SACKO</name>
<evidence type="ECO:0000313" key="12">
    <source>
        <dbReference type="Proteomes" id="UP000694865"/>
    </source>
</evidence>
<keyword evidence="8" id="KW-1133">Transmembrane helix</keyword>
<feature type="domain" description="Laminin N-terminal" evidence="11">
    <location>
        <begin position="46"/>
        <end position="296"/>
    </location>
</feature>
<dbReference type="PROSITE" id="PS50011">
    <property type="entry name" value="PROTEIN_KINASE_DOM"/>
    <property type="match status" value="1"/>
</dbReference>
<evidence type="ECO:0000256" key="2">
    <source>
        <dbReference type="ARBA" id="ARBA00022737"/>
    </source>
</evidence>
<dbReference type="SMART" id="SM00180">
    <property type="entry name" value="EGF_Lam"/>
    <property type="match status" value="2"/>
</dbReference>
<dbReference type="PROSITE" id="PS50026">
    <property type="entry name" value="EGF_3"/>
    <property type="match status" value="1"/>
</dbReference>
<dbReference type="PANTHER" id="PTHR24416">
    <property type="entry name" value="TYROSINE-PROTEIN KINASE RECEPTOR"/>
    <property type="match status" value="1"/>
</dbReference>